<comment type="similarity">
    <text evidence="1">Belongs to the SCO1/2 family.</text>
</comment>
<dbReference type="CDD" id="cd02968">
    <property type="entry name" value="SCO"/>
    <property type="match status" value="1"/>
</dbReference>
<dbReference type="InterPro" id="IPR003782">
    <property type="entry name" value="SCO1/SenC"/>
</dbReference>
<dbReference type="SUPFAM" id="SSF52833">
    <property type="entry name" value="Thioredoxin-like"/>
    <property type="match status" value="1"/>
</dbReference>
<feature type="transmembrane region" description="Helical" evidence="5">
    <location>
        <begin position="12"/>
        <end position="33"/>
    </location>
</feature>
<dbReference type="EMBL" id="QNUG01000018">
    <property type="protein sequence ID" value="REC70292.1"/>
    <property type="molecule type" value="Genomic_DNA"/>
</dbReference>
<dbReference type="Gene3D" id="3.40.30.10">
    <property type="entry name" value="Glutaredoxin"/>
    <property type="match status" value="1"/>
</dbReference>
<name>A0A3D9CX30_9FLAO</name>
<keyword evidence="4" id="KW-1015">Disulfide bond</keyword>
<keyword evidence="8" id="KW-1185">Reference proteome</keyword>
<evidence type="ECO:0000259" key="6">
    <source>
        <dbReference type="PROSITE" id="PS51352"/>
    </source>
</evidence>
<dbReference type="GO" id="GO:0046872">
    <property type="term" value="F:metal ion binding"/>
    <property type="evidence" value="ECO:0007669"/>
    <property type="project" value="UniProtKB-KW"/>
</dbReference>
<evidence type="ECO:0000256" key="2">
    <source>
        <dbReference type="ARBA" id="ARBA00023008"/>
    </source>
</evidence>
<dbReference type="PANTHER" id="PTHR12151:SF25">
    <property type="entry name" value="LINALOOL DEHYDRATASE_ISOMERASE DOMAIN-CONTAINING PROTEIN"/>
    <property type="match status" value="1"/>
</dbReference>
<keyword evidence="5" id="KW-0472">Membrane</keyword>
<dbReference type="InterPro" id="IPR013766">
    <property type="entry name" value="Thioredoxin_domain"/>
</dbReference>
<dbReference type="PROSITE" id="PS51352">
    <property type="entry name" value="THIOREDOXIN_2"/>
    <property type="match status" value="1"/>
</dbReference>
<feature type="disulfide bond" description="Redox-active" evidence="4">
    <location>
        <begin position="70"/>
        <end position="74"/>
    </location>
</feature>
<sequence>MDKMRPQSGSGTWKFVAVLIGLVLMGGVVWKFFDSIPYGGNFALHYKDTKWQFSDAPKKMNLVYFGFTKCGDVCPVSMSKAGTAFRQLSPEERKNVRLIFVSVDAQHDTPEDAARFAEAFFPEFIGLTGSKAEIDRAIKKFPAGYIIENKPESHLGYVITHPDKFFFVDEKGKMINSVNATNDAAELLSKIREYL</sequence>
<feature type="binding site" evidence="3">
    <location>
        <position position="161"/>
    </location>
    <ligand>
        <name>Cu cation</name>
        <dbReference type="ChEBI" id="CHEBI:23378"/>
    </ligand>
</feature>
<dbReference type="RefSeq" id="WP_116035090.1">
    <property type="nucleotide sequence ID" value="NZ_JBHLVV010000062.1"/>
</dbReference>
<dbReference type="InterPro" id="IPR036249">
    <property type="entry name" value="Thioredoxin-like_sf"/>
</dbReference>
<feature type="binding site" evidence="3">
    <location>
        <position position="74"/>
    </location>
    <ligand>
        <name>Cu cation</name>
        <dbReference type="ChEBI" id="CHEBI:23378"/>
    </ligand>
</feature>
<accession>A0A3D9CX30</accession>
<proteinExistence type="inferred from homology"/>
<gene>
    <name evidence="7" type="ORF">DRF58_09930</name>
</gene>
<dbReference type="OrthoDB" id="1523860at2"/>
<reference evidence="7 8" key="1">
    <citation type="journal article" date="2006" name="Int. J. Syst. Evol. Microbiol.">
        <title>Chryseobacterium hispanicum sp. nov., isolated from the drinking water distribution system of Sevilla, Spain.</title>
        <authorList>
            <person name="Gallego V."/>
            <person name="Garcia M.T."/>
            <person name="Ventosa A."/>
        </authorList>
    </citation>
    <scope>NUCLEOTIDE SEQUENCE [LARGE SCALE GENOMIC DNA]</scope>
    <source>
        <strain evidence="7 8">KCTC 22104</strain>
    </source>
</reference>
<evidence type="ECO:0000313" key="8">
    <source>
        <dbReference type="Proteomes" id="UP000256326"/>
    </source>
</evidence>
<dbReference type="Proteomes" id="UP000256326">
    <property type="component" value="Unassembled WGS sequence"/>
</dbReference>
<organism evidence="7 8">
    <name type="scientific">Epilithonimonas hispanica</name>
    <dbReference type="NCBI Taxonomy" id="358687"/>
    <lineage>
        <taxon>Bacteria</taxon>
        <taxon>Pseudomonadati</taxon>
        <taxon>Bacteroidota</taxon>
        <taxon>Flavobacteriia</taxon>
        <taxon>Flavobacteriales</taxon>
        <taxon>Weeksellaceae</taxon>
        <taxon>Chryseobacterium group</taxon>
        <taxon>Epilithonimonas</taxon>
    </lineage>
</organism>
<keyword evidence="2 3" id="KW-0186">Copper</keyword>
<evidence type="ECO:0000313" key="7">
    <source>
        <dbReference type="EMBL" id="REC70292.1"/>
    </source>
</evidence>
<evidence type="ECO:0000256" key="1">
    <source>
        <dbReference type="ARBA" id="ARBA00010996"/>
    </source>
</evidence>
<keyword evidence="3" id="KW-0479">Metal-binding</keyword>
<dbReference type="Pfam" id="PF02630">
    <property type="entry name" value="SCO1-SenC"/>
    <property type="match status" value="1"/>
</dbReference>
<evidence type="ECO:0000256" key="4">
    <source>
        <dbReference type="PIRSR" id="PIRSR603782-2"/>
    </source>
</evidence>
<dbReference type="PANTHER" id="PTHR12151">
    <property type="entry name" value="ELECTRON TRANSPORT PROTIN SCO1/SENC FAMILY MEMBER"/>
    <property type="match status" value="1"/>
</dbReference>
<feature type="binding site" evidence="3">
    <location>
        <position position="70"/>
    </location>
    <ligand>
        <name>Cu cation</name>
        <dbReference type="ChEBI" id="CHEBI:23378"/>
    </ligand>
</feature>
<feature type="domain" description="Thioredoxin" evidence="6">
    <location>
        <begin position="33"/>
        <end position="195"/>
    </location>
</feature>
<keyword evidence="5" id="KW-1133">Transmembrane helix</keyword>
<evidence type="ECO:0000256" key="3">
    <source>
        <dbReference type="PIRSR" id="PIRSR603782-1"/>
    </source>
</evidence>
<comment type="caution">
    <text evidence="7">The sequence shown here is derived from an EMBL/GenBank/DDBJ whole genome shotgun (WGS) entry which is preliminary data.</text>
</comment>
<keyword evidence="5" id="KW-0812">Transmembrane</keyword>
<dbReference type="AlphaFoldDB" id="A0A3D9CX30"/>
<evidence type="ECO:0000256" key="5">
    <source>
        <dbReference type="SAM" id="Phobius"/>
    </source>
</evidence>
<protein>
    <submittedName>
        <fullName evidence="7">SCO family protein</fullName>
    </submittedName>
</protein>